<evidence type="ECO:0000256" key="6">
    <source>
        <dbReference type="ARBA" id="ARBA00022605"/>
    </source>
</evidence>
<accession>A0ABT4BX41</accession>
<keyword evidence="9 10" id="KW-0486">Methionine biosynthesis</keyword>
<feature type="domain" description="Homoserine dehydrogenase catalytic" evidence="12">
    <location>
        <begin position="132"/>
        <end position="311"/>
    </location>
</feature>
<comment type="similarity">
    <text evidence="3 11">Belongs to the homoserine dehydrogenase family.</text>
</comment>
<evidence type="ECO:0000256" key="2">
    <source>
        <dbReference type="ARBA" id="ARBA00005062"/>
    </source>
</evidence>
<evidence type="ECO:0000256" key="10">
    <source>
        <dbReference type="RuleBase" id="RU000579"/>
    </source>
</evidence>
<evidence type="ECO:0000256" key="4">
    <source>
        <dbReference type="ARBA" id="ARBA00013213"/>
    </source>
</evidence>
<keyword evidence="6 10" id="KW-0028">Amino-acid biosynthesis</keyword>
<comment type="pathway">
    <text evidence="1 10">Amino-acid biosynthesis; L-threonine biosynthesis; L-threonine from L-aspartate: step 3/5.</text>
</comment>
<name>A0ABT4BX41_9FIRM</name>
<dbReference type="SUPFAM" id="SSF55347">
    <property type="entry name" value="Glyceraldehyde-3-phosphate dehydrogenase-like, C-terminal domain"/>
    <property type="match status" value="1"/>
</dbReference>
<dbReference type="Proteomes" id="UP001082703">
    <property type="component" value="Unassembled WGS sequence"/>
</dbReference>
<dbReference type="GO" id="GO:0004412">
    <property type="term" value="F:homoserine dehydrogenase activity"/>
    <property type="evidence" value="ECO:0007669"/>
    <property type="project" value="UniProtKB-EC"/>
</dbReference>
<evidence type="ECO:0000259" key="13">
    <source>
        <dbReference type="Pfam" id="PF03447"/>
    </source>
</evidence>
<organism evidence="14 15">
    <name type="scientific">Caproiciproducens galactitolivorans</name>
    <dbReference type="NCBI Taxonomy" id="642589"/>
    <lineage>
        <taxon>Bacteria</taxon>
        <taxon>Bacillati</taxon>
        <taxon>Bacillota</taxon>
        <taxon>Clostridia</taxon>
        <taxon>Eubacteriales</taxon>
        <taxon>Acutalibacteraceae</taxon>
        <taxon>Caproiciproducens</taxon>
    </lineage>
</organism>
<keyword evidence="8 10" id="KW-0560">Oxidoreductase</keyword>
<feature type="domain" description="Aspartate/homoserine dehydrogenase NAD-binding" evidence="13">
    <location>
        <begin position="8"/>
        <end position="124"/>
    </location>
</feature>
<comment type="catalytic activity">
    <reaction evidence="10">
        <text>L-homoserine + NADP(+) = L-aspartate 4-semialdehyde + NADPH + H(+)</text>
        <dbReference type="Rhea" id="RHEA:15761"/>
        <dbReference type="ChEBI" id="CHEBI:15378"/>
        <dbReference type="ChEBI" id="CHEBI:57476"/>
        <dbReference type="ChEBI" id="CHEBI:57783"/>
        <dbReference type="ChEBI" id="CHEBI:58349"/>
        <dbReference type="ChEBI" id="CHEBI:537519"/>
        <dbReference type="EC" id="1.1.1.3"/>
    </reaction>
</comment>
<evidence type="ECO:0000256" key="5">
    <source>
        <dbReference type="ARBA" id="ARBA00013376"/>
    </source>
</evidence>
<dbReference type="InterPro" id="IPR005106">
    <property type="entry name" value="Asp/hSer_DH_NAD-bd"/>
</dbReference>
<dbReference type="PROSITE" id="PS01042">
    <property type="entry name" value="HOMOSER_DHGENASE"/>
    <property type="match status" value="1"/>
</dbReference>
<evidence type="ECO:0000256" key="7">
    <source>
        <dbReference type="ARBA" id="ARBA00022697"/>
    </source>
</evidence>
<dbReference type="Pfam" id="PF03447">
    <property type="entry name" value="NAD_binding_3"/>
    <property type="match status" value="1"/>
</dbReference>
<comment type="pathway">
    <text evidence="2 10">Amino-acid biosynthesis; L-methionine biosynthesis via de novo pathway; L-homoserine from L-aspartate: step 3/3.</text>
</comment>
<dbReference type="Gene3D" id="3.30.360.10">
    <property type="entry name" value="Dihydrodipicolinate Reductase, domain 2"/>
    <property type="match status" value="1"/>
</dbReference>
<keyword evidence="7 10" id="KW-0791">Threonine biosynthesis</keyword>
<reference evidence="14 15" key="1">
    <citation type="submission" date="2022-11" db="EMBL/GenBank/DDBJ databases">
        <authorList>
            <person name="Caiyu Z."/>
        </authorList>
    </citation>
    <scope>NUCLEOTIDE SEQUENCE [LARGE SCALE GENOMIC DNA]</scope>
    <source>
        <strain evidence="14 15">YR-4</strain>
    </source>
</reference>
<dbReference type="PIRSF" id="PIRSF000098">
    <property type="entry name" value="Homoser_dehydrog"/>
    <property type="match status" value="1"/>
</dbReference>
<dbReference type="SUPFAM" id="SSF51735">
    <property type="entry name" value="NAD(P)-binding Rossmann-fold domains"/>
    <property type="match status" value="1"/>
</dbReference>
<dbReference type="InterPro" id="IPR001342">
    <property type="entry name" value="HDH_cat"/>
</dbReference>
<evidence type="ECO:0000256" key="8">
    <source>
        <dbReference type="ARBA" id="ARBA00023002"/>
    </source>
</evidence>
<evidence type="ECO:0000259" key="12">
    <source>
        <dbReference type="Pfam" id="PF00742"/>
    </source>
</evidence>
<dbReference type="RefSeq" id="WP_268058678.1">
    <property type="nucleotide sequence ID" value="NZ_JAPOHA010000009.1"/>
</dbReference>
<dbReference type="EC" id="1.1.1.3" evidence="4 10"/>
<evidence type="ECO:0000256" key="1">
    <source>
        <dbReference type="ARBA" id="ARBA00005056"/>
    </source>
</evidence>
<protein>
    <recommendedName>
        <fullName evidence="5 10">Homoserine dehydrogenase</fullName>
        <ecNumber evidence="4 10">1.1.1.3</ecNumber>
    </recommendedName>
</protein>
<evidence type="ECO:0000256" key="9">
    <source>
        <dbReference type="ARBA" id="ARBA00023167"/>
    </source>
</evidence>
<dbReference type="NCBIfam" id="NF004976">
    <property type="entry name" value="PRK06349.1"/>
    <property type="match status" value="1"/>
</dbReference>
<dbReference type="Gene3D" id="3.30.70.260">
    <property type="match status" value="1"/>
</dbReference>
<keyword evidence="10" id="KW-0521">NADP</keyword>
<evidence type="ECO:0000313" key="14">
    <source>
        <dbReference type="EMBL" id="MCY1714623.1"/>
    </source>
</evidence>
<sequence length="414" mass="45256">MVKIAVMGYGVVGSGVVEVLTNHTENISRRAKEQISIKYILDLRDFPGSPFESKFTKSFDTILNDPEVRIVVEVMGGLHPSFEYVKACLEAGKSVVTSNKELVAAKGAELLKIAQKNNLNFLFEASVGGGIPIIRPISQCLAANDVVGIAGILNGTTNFILTKMIREQMTFEDALALAQKLGYAERNPAADIEGADACRKICILASLAYGKHVYPEQVHTEGITKITLADVEYAAAWGGVVKLIGQVHALENGKLQIIVCPMFIPRESQLATVDDVFNGIMVRGDSTGDVVFYGKGAGKLPTASAVVADVIDCVKHFKARKYLFWEDGSKDYIEDYRLNTVCMFVRAKADDETLALKNINHIFGSITRLSRKKAESGEIAFVTDCMKEEEILSKLEELKSLGVRVENTIRIGDL</sequence>
<evidence type="ECO:0000256" key="11">
    <source>
        <dbReference type="RuleBase" id="RU004171"/>
    </source>
</evidence>
<dbReference type="InterPro" id="IPR019811">
    <property type="entry name" value="HDH_CS"/>
</dbReference>
<dbReference type="EMBL" id="JAPOHA010000009">
    <property type="protein sequence ID" value="MCY1714623.1"/>
    <property type="molecule type" value="Genomic_DNA"/>
</dbReference>
<dbReference type="InterPro" id="IPR016204">
    <property type="entry name" value="HDH"/>
</dbReference>
<dbReference type="Pfam" id="PF00742">
    <property type="entry name" value="Homoserine_dh"/>
    <property type="match status" value="1"/>
</dbReference>
<dbReference type="Gene3D" id="3.40.50.720">
    <property type="entry name" value="NAD(P)-binding Rossmann-like Domain"/>
    <property type="match status" value="1"/>
</dbReference>
<dbReference type="PANTHER" id="PTHR43331">
    <property type="entry name" value="HOMOSERINE DEHYDROGENASE"/>
    <property type="match status" value="1"/>
</dbReference>
<proteinExistence type="inferred from homology"/>
<gene>
    <name evidence="14" type="ORF">OUY18_10190</name>
</gene>
<dbReference type="PANTHER" id="PTHR43331:SF1">
    <property type="entry name" value="HOMOSERINE DEHYDROGENASE"/>
    <property type="match status" value="1"/>
</dbReference>
<dbReference type="InterPro" id="IPR036291">
    <property type="entry name" value="NAD(P)-bd_dom_sf"/>
</dbReference>
<evidence type="ECO:0000313" key="15">
    <source>
        <dbReference type="Proteomes" id="UP001082703"/>
    </source>
</evidence>
<comment type="caution">
    <text evidence="14">The sequence shown here is derived from an EMBL/GenBank/DDBJ whole genome shotgun (WGS) entry which is preliminary data.</text>
</comment>
<keyword evidence="15" id="KW-1185">Reference proteome</keyword>
<evidence type="ECO:0000256" key="3">
    <source>
        <dbReference type="ARBA" id="ARBA00006753"/>
    </source>
</evidence>